<protein>
    <submittedName>
        <fullName evidence="4">IS5 family transposase</fullName>
    </submittedName>
</protein>
<dbReference type="Pfam" id="PF13340">
    <property type="entry name" value="DUF4096"/>
    <property type="match status" value="1"/>
</dbReference>
<accession>A0A6N7L054</accession>
<dbReference type="InterPro" id="IPR002559">
    <property type="entry name" value="Transposase_11"/>
</dbReference>
<dbReference type="EMBL" id="WBOF01000002">
    <property type="protein sequence ID" value="MQS16505.1"/>
    <property type="molecule type" value="Genomic_DNA"/>
</dbReference>
<comment type="caution">
    <text evidence="4">The sequence shown here is derived from an EMBL/GenBank/DDBJ whole genome shotgun (WGS) entry which is preliminary data.</text>
</comment>
<dbReference type="OrthoDB" id="3213859at2"/>
<dbReference type="NCBIfam" id="NF033580">
    <property type="entry name" value="transpos_IS5_3"/>
    <property type="match status" value="1"/>
</dbReference>
<evidence type="ECO:0000259" key="3">
    <source>
        <dbReference type="Pfam" id="PF13340"/>
    </source>
</evidence>
<feature type="domain" description="Transposase IS4-like" evidence="2">
    <location>
        <begin position="136"/>
        <end position="289"/>
    </location>
</feature>
<reference evidence="4 5" key="1">
    <citation type="submission" date="2019-09" db="EMBL/GenBank/DDBJ databases">
        <title>Genome Sequences of Streptomyces kaniharaensis ATCC 21070.</title>
        <authorList>
            <person name="Zhu W."/>
            <person name="De Crecy-Lagard V."/>
            <person name="Richards N.G."/>
        </authorList>
    </citation>
    <scope>NUCLEOTIDE SEQUENCE [LARGE SCALE GENOMIC DNA]</scope>
    <source>
        <strain evidence="4 5">SF-557</strain>
    </source>
</reference>
<evidence type="ECO:0000259" key="2">
    <source>
        <dbReference type="Pfam" id="PF01609"/>
    </source>
</evidence>
<sequence>MPPQFTINDAFGATSATLPCDCYVHQYGAIATGRRAPHYPSDMTDAEWAQVRASMPVPAWLEGRGGRPEAHCHREMVDAVRYLVDNGAKWRAMPVDLPAPRKVYDFFRRWSRHGYVRELYQRLRRLQRQREGRAAEPSAGVMDAQSVDGSETCPAATRGMDGNKLRDGRKRHVLTDTGGLLLEVTVTPANVHDSVAAPELIDAFMAEPGRLLKLVWADTAFQGPALADAFAAHGVRVEVVKRPDGTKGFVVLARRWTVERTLGWLSRARRLNRDHERRPDHHVQMVWWAGLITLTRKLARERLHWPEFRPERLDPRPA</sequence>
<feature type="domain" description="Insertion element IS402-like" evidence="3">
    <location>
        <begin position="43"/>
        <end position="119"/>
    </location>
</feature>
<gene>
    <name evidence="4" type="ORF">F7Q99_31010</name>
</gene>
<dbReference type="PANTHER" id="PTHR30007">
    <property type="entry name" value="PHP DOMAIN PROTEIN"/>
    <property type="match status" value="1"/>
</dbReference>
<dbReference type="Pfam" id="PF01609">
    <property type="entry name" value="DDE_Tnp_1"/>
    <property type="match status" value="1"/>
</dbReference>
<organism evidence="4 5">
    <name type="scientific">Streptomyces kaniharaensis</name>
    <dbReference type="NCBI Taxonomy" id="212423"/>
    <lineage>
        <taxon>Bacteria</taxon>
        <taxon>Bacillati</taxon>
        <taxon>Actinomycetota</taxon>
        <taxon>Actinomycetes</taxon>
        <taxon>Kitasatosporales</taxon>
        <taxon>Streptomycetaceae</taxon>
        <taxon>Streptomyces</taxon>
    </lineage>
</organism>
<feature type="region of interest" description="Disordered" evidence="1">
    <location>
        <begin position="130"/>
        <end position="166"/>
    </location>
</feature>
<dbReference type="GO" id="GO:0006313">
    <property type="term" value="P:DNA transposition"/>
    <property type="evidence" value="ECO:0007669"/>
    <property type="project" value="InterPro"/>
</dbReference>
<dbReference type="AlphaFoldDB" id="A0A6N7L054"/>
<name>A0A6N7L054_9ACTN</name>
<evidence type="ECO:0000256" key="1">
    <source>
        <dbReference type="SAM" id="MobiDB-lite"/>
    </source>
</evidence>
<dbReference type="GO" id="GO:0003677">
    <property type="term" value="F:DNA binding"/>
    <property type="evidence" value="ECO:0007669"/>
    <property type="project" value="InterPro"/>
</dbReference>
<dbReference type="PANTHER" id="PTHR30007:SF0">
    <property type="entry name" value="TRANSPOSASE"/>
    <property type="match status" value="1"/>
</dbReference>
<dbReference type="Proteomes" id="UP000450000">
    <property type="component" value="Unassembled WGS sequence"/>
</dbReference>
<dbReference type="GO" id="GO:0004803">
    <property type="term" value="F:transposase activity"/>
    <property type="evidence" value="ECO:0007669"/>
    <property type="project" value="InterPro"/>
</dbReference>
<proteinExistence type="predicted"/>
<keyword evidence="5" id="KW-1185">Reference proteome</keyword>
<evidence type="ECO:0000313" key="5">
    <source>
        <dbReference type="Proteomes" id="UP000450000"/>
    </source>
</evidence>
<evidence type="ECO:0000313" key="4">
    <source>
        <dbReference type="EMBL" id="MQS16505.1"/>
    </source>
</evidence>
<dbReference type="InterPro" id="IPR025161">
    <property type="entry name" value="IS402-like_dom"/>
</dbReference>